<feature type="domain" description="Type II secretion system protein GspF" evidence="11">
    <location>
        <begin position="67"/>
        <end position="190"/>
    </location>
</feature>
<evidence type="ECO:0000313" key="12">
    <source>
        <dbReference type="EMBL" id="NYB74300.1"/>
    </source>
</evidence>
<evidence type="ECO:0000256" key="2">
    <source>
        <dbReference type="ARBA" id="ARBA00005745"/>
    </source>
</evidence>
<sequence>MAVYKCSVVDQSGKKRKISRDAESKSEAIDYLKQNNYIIIDINKSDSSVSLSGLNSGRIKSKDLAVFCKQLYAMLKAGVTIVNSLDILRQQTENKRLAKIIGFLYEDLQKGNTFSESLSHHKDAFPSILISMVEAGELSGNLDVIMNRLAVHFEKEYKIENKVKGAMTYPIILIFVSIAVVIFLLTTIMPTFVEMYSSSGIALPKVTEIMISISNGLKNYWYIIGFFILALVLLISAINKNENIKIKGDYFKLQIPVVKNLILKVATSRFTRTLSTLMGSGVPLLQALETVSGVTGNTYIKSKILEAKEDVRRGHALSQPLKRQGVFPPMVHSMIKIGEDSGSIEEILDKTADFYDEEVDTAVTRLTAMLEPMMIVFMAVIIGFIVIAMVTPMFDMVQAVQ</sequence>
<dbReference type="InterPro" id="IPR018076">
    <property type="entry name" value="T2SS_GspF_dom"/>
</dbReference>
<dbReference type="PROSITE" id="PS00874">
    <property type="entry name" value="T2SP_F"/>
    <property type="match status" value="1"/>
</dbReference>
<dbReference type="InterPro" id="IPR003004">
    <property type="entry name" value="GspF/PilC"/>
</dbReference>
<feature type="transmembrane region" description="Helical" evidence="10">
    <location>
        <begin position="167"/>
        <end position="189"/>
    </location>
</feature>
<dbReference type="PANTHER" id="PTHR30012:SF0">
    <property type="entry name" value="TYPE II SECRETION SYSTEM PROTEIN F-RELATED"/>
    <property type="match status" value="1"/>
</dbReference>
<feature type="domain" description="Type II secretion system protein GspF" evidence="11">
    <location>
        <begin position="270"/>
        <end position="392"/>
    </location>
</feature>
<evidence type="ECO:0000313" key="13">
    <source>
        <dbReference type="Proteomes" id="UP000611629"/>
    </source>
</evidence>
<comment type="caution">
    <text evidence="12">The sequence shown here is derived from an EMBL/GenBank/DDBJ whole genome shotgun (WGS) entry which is preliminary data.</text>
</comment>
<keyword evidence="7 10" id="KW-1133">Transmembrane helix</keyword>
<reference evidence="12" key="1">
    <citation type="submission" date="2020-07" db="EMBL/GenBank/DDBJ databases">
        <title>Genomic analysis of a strain of Sedimentibacter Hydroxybenzoicus DSM7310.</title>
        <authorList>
            <person name="Ma S."/>
        </authorList>
    </citation>
    <scope>NUCLEOTIDE SEQUENCE</scope>
    <source>
        <strain evidence="12">DSM 7310</strain>
    </source>
</reference>
<protein>
    <submittedName>
        <fullName evidence="12">Type II secretion system F family protein</fullName>
    </submittedName>
</protein>
<dbReference type="Gene3D" id="1.20.81.30">
    <property type="entry name" value="Type II secretion system (T2SS), domain F"/>
    <property type="match status" value="2"/>
</dbReference>
<dbReference type="InterPro" id="IPR001992">
    <property type="entry name" value="T2SS_GspF/T4SS_PilC_CS"/>
</dbReference>
<keyword evidence="6 9" id="KW-0812">Transmembrane</keyword>
<dbReference type="RefSeq" id="WP_179238003.1">
    <property type="nucleotide sequence ID" value="NZ_JACBNQ010000008.1"/>
</dbReference>
<dbReference type="AlphaFoldDB" id="A0A974BKF8"/>
<evidence type="ECO:0000256" key="4">
    <source>
        <dbReference type="ARBA" id="ARBA00022475"/>
    </source>
</evidence>
<evidence type="ECO:0000256" key="1">
    <source>
        <dbReference type="ARBA" id="ARBA00004429"/>
    </source>
</evidence>
<accession>A0A974BKF8</accession>
<dbReference type="GO" id="GO:0009306">
    <property type="term" value="P:protein secretion"/>
    <property type="evidence" value="ECO:0007669"/>
    <property type="project" value="InterPro"/>
</dbReference>
<dbReference type="InterPro" id="IPR042094">
    <property type="entry name" value="T2SS_GspF_sf"/>
</dbReference>
<keyword evidence="8 10" id="KW-0472">Membrane</keyword>
<feature type="transmembrane region" description="Helical" evidence="10">
    <location>
        <begin position="375"/>
        <end position="394"/>
    </location>
</feature>
<evidence type="ECO:0000256" key="8">
    <source>
        <dbReference type="ARBA" id="ARBA00023136"/>
    </source>
</evidence>
<evidence type="ECO:0000256" key="10">
    <source>
        <dbReference type="SAM" id="Phobius"/>
    </source>
</evidence>
<name>A0A974BKF8_SEDHY</name>
<keyword evidence="4" id="KW-1003">Cell membrane</keyword>
<gene>
    <name evidence="12" type="ORF">HZF24_09095</name>
</gene>
<evidence type="ECO:0000256" key="5">
    <source>
        <dbReference type="ARBA" id="ARBA00022519"/>
    </source>
</evidence>
<keyword evidence="5" id="KW-0997">Cell inner membrane</keyword>
<proteinExistence type="inferred from homology"/>
<dbReference type="PANTHER" id="PTHR30012">
    <property type="entry name" value="GENERAL SECRETION PATHWAY PROTEIN"/>
    <property type="match status" value="1"/>
</dbReference>
<comment type="subcellular location">
    <subcellularLocation>
        <location evidence="1">Cell inner membrane</location>
        <topology evidence="1">Multi-pass membrane protein</topology>
    </subcellularLocation>
    <subcellularLocation>
        <location evidence="9">Cell membrane</location>
        <topology evidence="9">Multi-pass membrane protein</topology>
    </subcellularLocation>
</comment>
<evidence type="ECO:0000256" key="9">
    <source>
        <dbReference type="RuleBase" id="RU003923"/>
    </source>
</evidence>
<dbReference type="GO" id="GO:0005886">
    <property type="term" value="C:plasma membrane"/>
    <property type="evidence" value="ECO:0007669"/>
    <property type="project" value="UniProtKB-SubCell"/>
</dbReference>
<evidence type="ECO:0000256" key="6">
    <source>
        <dbReference type="ARBA" id="ARBA00022692"/>
    </source>
</evidence>
<feature type="transmembrane region" description="Helical" evidence="10">
    <location>
        <begin position="220"/>
        <end position="238"/>
    </location>
</feature>
<keyword evidence="13" id="KW-1185">Reference proteome</keyword>
<dbReference type="PRINTS" id="PR00812">
    <property type="entry name" value="BCTERIALGSPF"/>
</dbReference>
<dbReference type="Proteomes" id="UP000611629">
    <property type="component" value="Unassembled WGS sequence"/>
</dbReference>
<dbReference type="EMBL" id="JACBNQ010000008">
    <property type="protein sequence ID" value="NYB74300.1"/>
    <property type="molecule type" value="Genomic_DNA"/>
</dbReference>
<evidence type="ECO:0000256" key="3">
    <source>
        <dbReference type="ARBA" id="ARBA00022448"/>
    </source>
</evidence>
<organism evidence="12 13">
    <name type="scientific">Sedimentibacter hydroxybenzoicus DSM 7310</name>
    <dbReference type="NCBI Taxonomy" id="1123245"/>
    <lineage>
        <taxon>Bacteria</taxon>
        <taxon>Bacillati</taxon>
        <taxon>Bacillota</taxon>
        <taxon>Tissierellia</taxon>
        <taxon>Sedimentibacter</taxon>
    </lineage>
</organism>
<dbReference type="FunFam" id="1.20.81.30:FF:000001">
    <property type="entry name" value="Type II secretion system protein F"/>
    <property type="match status" value="2"/>
</dbReference>
<dbReference type="Pfam" id="PF00482">
    <property type="entry name" value="T2SSF"/>
    <property type="match status" value="2"/>
</dbReference>
<evidence type="ECO:0000256" key="7">
    <source>
        <dbReference type="ARBA" id="ARBA00022989"/>
    </source>
</evidence>
<evidence type="ECO:0000259" key="11">
    <source>
        <dbReference type="Pfam" id="PF00482"/>
    </source>
</evidence>
<comment type="similarity">
    <text evidence="2 9">Belongs to the GSP F family.</text>
</comment>
<keyword evidence="3 9" id="KW-0813">Transport</keyword>